<feature type="compositionally biased region" description="Low complexity" evidence="1">
    <location>
        <begin position="129"/>
        <end position="139"/>
    </location>
</feature>
<evidence type="ECO:0000256" key="1">
    <source>
        <dbReference type="SAM" id="MobiDB-lite"/>
    </source>
</evidence>
<evidence type="ECO:0000313" key="2">
    <source>
        <dbReference type="EMBL" id="TNN72857.1"/>
    </source>
</evidence>
<accession>A0A4Z2I4D3</accession>
<organism evidence="2 3">
    <name type="scientific">Liparis tanakae</name>
    <name type="common">Tanaka's snailfish</name>
    <dbReference type="NCBI Taxonomy" id="230148"/>
    <lineage>
        <taxon>Eukaryota</taxon>
        <taxon>Metazoa</taxon>
        <taxon>Chordata</taxon>
        <taxon>Craniata</taxon>
        <taxon>Vertebrata</taxon>
        <taxon>Euteleostomi</taxon>
        <taxon>Actinopterygii</taxon>
        <taxon>Neopterygii</taxon>
        <taxon>Teleostei</taxon>
        <taxon>Neoteleostei</taxon>
        <taxon>Acanthomorphata</taxon>
        <taxon>Eupercaria</taxon>
        <taxon>Perciformes</taxon>
        <taxon>Cottioidei</taxon>
        <taxon>Cottales</taxon>
        <taxon>Liparidae</taxon>
        <taxon>Liparis</taxon>
    </lineage>
</organism>
<protein>
    <submittedName>
        <fullName evidence="2">Uncharacterized protein</fullName>
    </submittedName>
</protein>
<name>A0A4Z2I4D3_9TELE</name>
<comment type="caution">
    <text evidence="2">The sequence shown here is derived from an EMBL/GenBank/DDBJ whole genome shotgun (WGS) entry which is preliminary data.</text>
</comment>
<reference evidence="2 3" key="1">
    <citation type="submission" date="2019-03" db="EMBL/GenBank/DDBJ databases">
        <title>First draft genome of Liparis tanakae, snailfish: a comprehensive survey of snailfish specific genes.</title>
        <authorList>
            <person name="Kim W."/>
            <person name="Song I."/>
            <person name="Jeong J.-H."/>
            <person name="Kim D."/>
            <person name="Kim S."/>
            <person name="Ryu S."/>
            <person name="Song J.Y."/>
            <person name="Lee S.K."/>
        </authorList>
    </citation>
    <scope>NUCLEOTIDE SEQUENCE [LARGE SCALE GENOMIC DNA]</scope>
    <source>
        <tissue evidence="2">Muscle</tissue>
    </source>
</reference>
<gene>
    <name evidence="2" type="ORF">EYF80_016968</name>
</gene>
<evidence type="ECO:0000313" key="3">
    <source>
        <dbReference type="Proteomes" id="UP000314294"/>
    </source>
</evidence>
<feature type="region of interest" description="Disordered" evidence="1">
    <location>
        <begin position="122"/>
        <end position="150"/>
    </location>
</feature>
<keyword evidence="3" id="KW-1185">Reference proteome</keyword>
<dbReference type="EMBL" id="SRLO01000132">
    <property type="protein sequence ID" value="TNN72857.1"/>
    <property type="molecule type" value="Genomic_DNA"/>
</dbReference>
<feature type="compositionally biased region" description="Basic and acidic residues" evidence="1">
    <location>
        <begin position="45"/>
        <end position="65"/>
    </location>
</feature>
<proteinExistence type="predicted"/>
<dbReference type="AlphaFoldDB" id="A0A4Z2I4D3"/>
<dbReference type="Proteomes" id="UP000314294">
    <property type="component" value="Unassembled WGS sequence"/>
</dbReference>
<sequence length="177" mass="18833">MAAAAPREADAAFSDTLCVLSTGGLSDYGKENGEMRDCGSFQSRSENHKDSHPGELARRAATERESIKSGIGVCSEGFGSSPMMQSHRFSTRLGIHLSSLERSHWLMPILPSPRPIIKTGLEGKGGGASATSSAALTTHTHTHTHTHTQISGGWHTSVSLSLIHSAIVYGIHRGYVL</sequence>
<feature type="region of interest" description="Disordered" evidence="1">
    <location>
        <begin position="36"/>
        <end position="65"/>
    </location>
</feature>